<dbReference type="PANTHER" id="PTHR34071">
    <property type="entry name" value="5-NITROIMIDAZOLE ANTIBIOTICS RESISTANCE PROTEIN, NIMA-FAMILY-RELATED PROTEIN-RELATED"/>
    <property type="match status" value="1"/>
</dbReference>
<dbReference type="AlphaFoldDB" id="Q7P2G2"/>
<organism evidence="1 2">
    <name type="scientific">Fusobacterium vincentii ATCC 49256</name>
    <dbReference type="NCBI Taxonomy" id="209882"/>
    <lineage>
        <taxon>Bacteria</taxon>
        <taxon>Fusobacteriati</taxon>
        <taxon>Fusobacteriota</taxon>
        <taxon>Fusobacteriia</taxon>
        <taxon>Fusobacteriales</taxon>
        <taxon>Fusobacteriaceae</taxon>
        <taxon>Fusobacterium</taxon>
    </lineage>
</organism>
<proteinExistence type="predicted"/>
<dbReference type="InterPro" id="IPR012349">
    <property type="entry name" value="Split_barrel_FMN-bd"/>
</dbReference>
<reference evidence="1 2" key="1">
    <citation type="journal article" date="2003" name="Genome Res.">
        <title>Genome analysis of F. nucleatum sub spp vincentii and its comparison with the genome of F. nucleatum ATCC 25586.</title>
        <authorList>
            <person name="Kapatral V."/>
            <person name="Ivanova N."/>
            <person name="Anderson I."/>
            <person name="Reznik G."/>
            <person name="Bhattacharyya A."/>
            <person name="Gardner W.L."/>
            <person name="Mikhailova N."/>
            <person name="Lapidus A."/>
            <person name="Larsen N."/>
            <person name="D'Souza M."/>
            <person name="Walunas T."/>
            <person name="Haselkorn R."/>
            <person name="Overbeek R."/>
            <person name="Kyrpides N."/>
        </authorList>
    </citation>
    <scope>NUCLEOTIDE SEQUENCE [LARGE SCALE GENOMIC DNA]</scope>
    <source>
        <strain evidence="1 2">ATCC 49256</strain>
    </source>
</reference>
<protein>
    <submittedName>
        <fullName evidence="1">5-NITROIMIDAZOLE ANTIBIOTIC RESISTANCE PROTEIN</fullName>
    </submittedName>
</protein>
<evidence type="ECO:0000313" key="1">
    <source>
        <dbReference type="EMBL" id="EAA23629.1"/>
    </source>
</evidence>
<evidence type="ECO:0000313" key="2">
    <source>
        <dbReference type="Proteomes" id="UP000006454"/>
    </source>
</evidence>
<dbReference type="Proteomes" id="UP000006454">
    <property type="component" value="Unassembled WGS sequence"/>
</dbReference>
<dbReference type="Pfam" id="PF12900">
    <property type="entry name" value="Pyridox_ox_2"/>
    <property type="match status" value="1"/>
</dbReference>
<dbReference type="Gene3D" id="2.30.110.10">
    <property type="entry name" value="Electron Transport, Fmn-binding Protein, Chain A"/>
    <property type="match status" value="1"/>
</dbReference>
<gene>
    <name evidence="1" type="ORF">FNV0472</name>
</gene>
<comment type="caution">
    <text evidence="1">The sequence shown here is derived from an EMBL/GenBank/DDBJ whole genome shotgun (WGS) entry which is preliminary data.</text>
</comment>
<accession>Q7P2G2</accession>
<dbReference type="SUPFAM" id="SSF50475">
    <property type="entry name" value="FMN-binding split barrel"/>
    <property type="match status" value="1"/>
</dbReference>
<dbReference type="InterPro" id="IPR024747">
    <property type="entry name" value="Pyridox_Oxase-rel"/>
</dbReference>
<name>Q7P2G2_FUSVC</name>
<dbReference type="EMBL" id="AABF01000104">
    <property type="protein sequence ID" value="EAA23629.1"/>
    <property type="molecule type" value="Genomic_DNA"/>
</dbReference>
<dbReference type="PANTHER" id="PTHR34071:SF2">
    <property type="entry name" value="FLAVIN-NUCLEOTIDE-BINDING PROTEIN"/>
    <property type="match status" value="1"/>
</dbReference>
<sequence>MRGKMMRRKDREVLDEIKIDEFIRNCDCCRIGFYDKENDEVYIVPLNFGYSNVDNKRVFYFHGAKEGRKIDLISKSTKVTFQMDTNHELIVGKMACNYSERYQSVMGKGLISFVENKEEKAMALNEIMFQSTGKKDWNFPEPMLNGVAVFKIEVISLSAKERL</sequence>